<accession>A0A2W5B927</accession>
<reference evidence="1 2" key="1">
    <citation type="submission" date="2017-11" db="EMBL/GenBank/DDBJ databases">
        <title>Infants hospitalized years apart are colonized by the same room-sourced microbial strains.</title>
        <authorList>
            <person name="Brooks B."/>
            <person name="Olm M.R."/>
            <person name="Firek B.A."/>
            <person name="Baker R."/>
            <person name="Thomas B.C."/>
            <person name="Morowitz M.J."/>
            <person name="Banfield J.F."/>
        </authorList>
    </citation>
    <scope>NUCLEOTIDE SEQUENCE [LARGE SCALE GENOMIC DNA]</scope>
    <source>
        <strain evidence="1">S2_012_000_R3_87</strain>
    </source>
</reference>
<dbReference type="AlphaFoldDB" id="A0A2W5B927"/>
<sequence length="375" mass="42342">MTVPDDFSSITPDVRDLTADPLFPIEFDDVEPLQSFSIEHWNVLYSHGVAPSPPLTLAPFPPQIHPESQLLEDLRRWGLYDGTKVDADLMFILDTLAGDYTHAVSGTLTLPQRGHERTVELQGNLASGGGTETMTMFEQPTYPFFMVKNYQDIVVTAMSTEVGMTFNVSKMTAKNYAEQFADELIVMIDPRGTWTPAPIKRMHVPSKLSMDMRVPQMFSEDKKTALQARKSIKSEYMIHDDTLQGWESLLGYTQLAMVSFTPQIRLKDDSLYAHTEGSGQWILAKRDEHPPVSYVVWPEVDKNKNTTMGYAPYSEDSLHAALTYAFKTTAFIMRERGVDDVTNPWYLLRHGAERTVREGSLSEASYPWAPAPDTE</sequence>
<dbReference type="EMBL" id="QFNY01000014">
    <property type="protein sequence ID" value="PZP03281.1"/>
    <property type="molecule type" value="Genomic_DNA"/>
</dbReference>
<comment type="caution">
    <text evidence="1">The sequence shown here is derived from an EMBL/GenBank/DDBJ whole genome shotgun (WGS) entry which is preliminary data.</text>
</comment>
<dbReference type="Proteomes" id="UP000249451">
    <property type="component" value="Unassembled WGS sequence"/>
</dbReference>
<organism evidence="1 2">
    <name type="scientific">Corynebacterium urealyticum</name>
    <dbReference type="NCBI Taxonomy" id="43771"/>
    <lineage>
        <taxon>Bacteria</taxon>
        <taxon>Bacillati</taxon>
        <taxon>Actinomycetota</taxon>
        <taxon>Actinomycetes</taxon>
        <taxon>Mycobacteriales</taxon>
        <taxon>Corynebacteriaceae</taxon>
        <taxon>Corynebacterium</taxon>
    </lineage>
</organism>
<evidence type="ECO:0000313" key="1">
    <source>
        <dbReference type="EMBL" id="PZP03281.1"/>
    </source>
</evidence>
<gene>
    <name evidence="1" type="ORF">DI609_01160</name>
</gene>
<proteinExistence type="predicted"/>
<protein>
    <submittedName>
        <fullName evidence="1">Uncharacterized protein</fullName>
    </submittedName>
</protein>
<evidence type="ECO:0000313" key="2">
    <source>
        <dbReference type="Proteomes" id="UP000249451"/>
    </source>
</evidence>
<name>A0A2W5B927_9CORY</name>